<accession>A0A218WXQ4</accession>
<dbReference type="AlphaFoldDB" id="A0A218WXQ4"/>
<proteinExistence type="predicted"/>
<evidence type="ECO:0000313" key="2">
    <source>
        <dbReference type="Proteomes" id="UP000197138"/>
    </source>
</evidence>
<dbReference type="EMBL" id="MTKT01002534">
    <property type="protein sequence ID" value="OWM77433.1"/>
    <property type="molecule type" value="Genomic_DNA"/>
</dbReference>
<dbReference type="Proteomes" id="UP000197138">
    <property type="component" value="Unassembled WGS sequence"/>
</dbReference>
<protein>
    <submittedName>
        <fullName evidence="1">Uncharacterized protein</fullName>
    </submittedName>
</protein>
<comment type="caution">
    <text evidence="1">The sequence shown here is derived from an EMBL/GenBank/DDBJ whole genome shotgun (WGS) entry which is preliminary data.</text>
</comment>
<reference evidence="2" key="1">
    <citation type="journal article" date="2017" name="Plant J.">
        <title>The pomegranate (Punica granatum L.) genome and the genomics of punicalagin biosynthesis.</title>
        <authorList>
            <person name="Qin G."/>
            <person name="Xu C."/>
            <person name="Ming R."/>
            <person name="Tang H."/>
            <person name="Guyot R."/>
            <person name="Kramer E.M."/>
            <person name="Hu Y."/>
            <person name="Yi X."/>
            <person name="Qi Y."/>
            <person name="Xu X."/>
            <person name="Gao Z."/>
            <person name="Pan H."/>
            <person name="Jian J."/>
            <person name="Tian Y."/>
            <person name="Yue Z."/>
            <person name="Xu Y."/>
        </authorList>
    </citation>
    <scope>NUCLEOTIDE SEQUENCE [LARGE SCALE GENOMIC DNA]</scope>
    <source>
        <strain evidence="2">cv. Dabenzi</strain>
    </source>
</reference>
<evidence type="ECO:0000313" key="1">
    <source>
        <dbReference type="EMBL" id="OWM77433.1"/>
    </source>
</evidence>
<sequence length="68" mass="7422">MGQLSRGNPIMPCNLDDRVVEGLSQPLLDLIRINNDLVILSTGGGCILAGQFEVVIVVKHSLRHNIEE</sequence>
<name>A0A218WXQ4_PUNGR</name>
<organism evidence="1 2">
    <name type="scientific">Punica granatum</name>
    <name type="common">Pomegranate</name>
    <dbReference type="NCBI Taxonomy" id="22663"/>
    <lineage>
        <taxon>Eukaryota</taxon>
        <taxon>Viridiplantae</taxon>
        <taxon>Streptophyta</taxon>
        <taxon>Embryophyta</taxon>
        <taxon>Tracheophyta</taxon>
        <taxon>Spermatophyta</taxon>
        <taxon>Magnoliopsida</taxon>
        <taxon>eudicotyledons</taxon>
        <taxon>Gunneridae</taxon>
        <taxon>Pentapetalae</taxon>
        <taxon>rosids</taxon>
        <taxon>malvids</taxon>
        <taxon>Myrtales</taxon>
        <taxon>Lythraceae</taxon>
        <taxon>Punica</taxon>
    </lineage>
</organism>
<gene>
    <name evidence="1" type="ORF">CDL15_Pgr016830</name>
</gene>